<reference evidence="2 3" key="1">
    <citation type="journal article" date="2015" name="Genome Biol. Evol.">
        <title>Comparative Genomics of a Bacterivorous Green Alga Reveals Evolutionary Causalities and Consequences of Phago-Mixotrophic Mode of Nutrition.</title>
        <authorList>
            <person name="Burns J.A."/>
            <person name="Paasch A."/>
            <person name="Narechania A."/>
            <person name="Kim E."/>
        </authorList>
    </citation>
    <scope>NUCLEOTIDE SEQUENCE [LARGE SCALE GENOMIC DNA]</scope>
    <source>
        <strain evidence="2 3">PLY_AMNH</strain>
    </source>
</reference>
<dbReference type="EMBL" id="LGRX02005654">
    <property type="protein sequence ID" value="KAK3278043.1"/>
    <property type="molecule type" value="Genomic_DNA"/>
</dbReference>
<evidence type="ECO:0000313" key="2">
    <source>
        <dbReference type="EMBL" id="KAK3278043.1"/>
    </source>
</evidence>
<gene>
    <name evidence="2" type="ORF">CYMTET_13990</name>
</gene>
<sequence length="128" mass="14009">MKAHGLGSRESKRRKRKQTLLNLRAEPDAETKILFDVTHDVCAPWHDVHSSTVQEHLKPCGQKLYTDAQRAGRVAEMLTAAQCGAVRVAGARAGFRYYAGELWLRSSDQNAGGEEAEQVMSTSGPSLG</sequence>
<name>A0AAE0LAG5_9CHLO</name>
<proteinExistence type="predicted"/>
<accession>A0AAE0LAG5</accession>
<comment type="caution">
    <text evidence="2">The sequence shown here is derived from an EMBL/GenBank/DDBJ whole genome shotgun (WGS) entry which is preliminary data.</text>
</comment>
<evidence type="ECO:0000313" key="3">
    <source>
        <dbReference type="Proteomes" id="UP001190700"/>
    </source>
</evidence>
<evidence type="ECO:0000256" key="1">
    <source>
        <dbReference type="SAM" id="MobiDB-lite"/>
    </source>
</evidence>
<organism evidence="2 3">
    <name type="scientific">Cymbomonas tetramitiformis</name>
    <dbReference type="NCBI Taxonomy" id="36881"/>
    <lineage>
        <taxon>Eukaryota</taxon>
        <taxon>Viridiplantae</taxon>
        <taxon>Chlorophyta</taxon>
        <taxon>Pyramimonadophyceae</taxon>
        <taxon>Pyramimonadales</taxon>
        <taxon>Pyramimonadaceae</taxon>
        <taxon>Cymbomonas</taxon>
    </lineage>
</organism>
<dbReference type="Proteomes" id="UP001190700">
    <property type="component" value="Unassembled WGS sequence"/>
</dbReference>
<keyword evidence="3" id="KW-1185">Reference proteome</keyword>
<feature type="compositionally biased region" description="Polar residues" evidence="1">
    <location>
        <begin position="119"/>
        <end position="128"/>
    </location>
</feature>
<dbReference type="AlphaFoldDB" id="A0AAE0LAG5"/>
<protein>
    <submittedName>
        <fullName evidence="2">Uncharacterized protein</fullName>
    </submittedName>
</protein>
<feature type="region of interest" description="Disordered" evidence="1">
    <location>
        <begin position="109"/>
        <end position="128"/>
    </location>
</feature>